<evidence type="ECO:0000313" key="3">
    <source>
        <dbReference type="Ensembl" id="ENSVKKP00000013139.1"/>
    </source>
</evidence>
<dbReference type="Gene3D" id="1.20.1280.50">
    <property type="match status" value="1"/>
</dbReference>
<protein>
    <submittedName>
        <fullName evidence="3">Epithelial cell transforming 2 like</fullName>
    </submittedName>
</protein>
<dbReference type="PANTHER" id="PTHR46857:SF1">
    <property type="entry name" value="EPITHELIAL CELL-TRANSFORMING SEQUENCE 2 ONCOGENE-LIKE"/>
    <property type="match status" value="1"/>
</dbReference>
<name>A0A8D2KWF0_VARKO</name>
<dbReference type="Pfam" id="PF12937">
    <property type="entry name" value="F-box-like"/>
    <property type="match status" value="1"/>
</dbReference>
<dbReference type="SUPFAM" id="SSF81383">
    <property type="entry name" value="F-box domain"/>
    <property type="match status" value="1"/>
</dbReference>
<dbReference type="Proteomes" id="UP000694545">
    <property type="component" value="Unplaced"/>
</dbReference>
<feature type="domain" description="F-box" evidence="2">
    <location>
        <begin position="78"/>
        <end position="121"/>
    </location>
</feature>
<dbReference type="InterPro" id="IPR001810">
    <property type="entry name" value="F-box_dom"/>
</dbReference>
<evidence type="ECO:0000313" key="4">
    <source>
        <dbReference type="Proteomes" id="UP000694545"/>
    </source>
</evidence>
<sequence>MNTCVYRSCIHTQVNLLFLLLLAVLRVNHSLRNELFQERVRLISHWFDLWTDKQRKQFLHWILTNQKFFFRWLDFTTLLPRFISLYIFSFLNPKDLCAAAQVNWHWKFLTEQDCVWMPKCIKLGWFLPYTPEKNEYSAWKQYYIACAMNLDCLAPRKGQALLEKKSAWHLQEVFSH</sequence>
<feature type="signal peptide" evidence="1">
    <location>
        <begin position="1"/>
        <end position="30"/>
    </location>
</feature>
<dbReference type="InterPro" id="IPR052805">
    <property type="entry name" value="GEF_Ubiquitin-Prot_Reg"/>
</dbReference>
<dbReference type="AlphaFoldDB" id="A0A8D2KWF0"/>
<keyword evidence="4" id="KW-1185">Reference proteome</keyword>
<reference evidence="3" key="2">
    <citation type="submission" date="2025-09" db="UniProtKB">
        <authorList>
            <consortium name="Ensembl"/>
        </authorList>
    </citation>
    <scope>IDENTIFICATION</scope>
</reference>
<keyword evidence="1" id="KW-0732">Signal</keyword>
<evidence type="ECO:0000256" key="1">
    <source>
        <dbReference type="SAM" id="SignalP"/>
    </source>
</evidence>
<proteinExistence type="predicted"/>
<dbReference type="CDD" id="cd22173">
    <property type="entry name" value="F-box_ECT2L"/>
    <property type="match status" value="1"/>
</dbReference>
<organism evidence="3 4">
    <name type="scientific">Varanus komodoensis</name>
    <name type="common">Komodo dragon</name>
    <dbReference type="NCBI Taxonomy" id="61221"/>
    <lineage>
        <taxon>Eukaryota</taxon>
        <taxon>Metazoa</taxon>
        <taxon>Chordata</taxon>
        <taxon>Craniata</taxon>
        <taxon>Vertebrata</taxon>
        <taxon>Euteleostomi</taxon>
        <taxon>Lepidosauria</taxon>
        <taxon>Squamata</taxon>
        <taxon>Bifurcata</taxon>
        <taxon>Unidentata</taxon>
        <taxon>Episquamata</taxon>
        <taxon>Toxicofera</taxon>
        <taxon>Anguimorpha</taxon>
        <taxon>Paleoanguimorpha</taxon>
        <taxon>Varanoidea</taxon>
        <taxon>Varanidae</taxon>
        <taxon>Varanus</taxon>
    </lineage>
</organism>
<reference evidence="3" key="1">
    <citation type="submission" date="2025-08" db="UniProtKB">
        <authorList>
            <consortium name="Ensembl"/>
        </authorList>
    </citation>
    <scope>IDENTIFICATION</scope>
</reference>
<dbReference type="Ensembl" id="ENSVKKT00000013457.1">
    <property type="protein sequence ID" value="ENSVKKP00000013139.1"/>
    <property type="gene ID" value="ENSVKKG00000009093.1"/>
</dbReference>
<accession>A0A8D2KWF0</accession>
<dbReference type="PANTHER" id="PTHR46857">
    <property type="entry name" value="EPITHELIAL CELL-TRANSFORMING SEQUENCE 2 ONCOGENE-LIKE"/>
    <property type="match status" value="1"/>
</dbReference>
<feature type="chain" id="PRO_5034135820" evidence="1">
    <location>
        <begin position="31"/>
        <end position="176"/>
    </location>
</feature>
<dbReference type="InterPro" id="IPR036047">
    <property type="entry name" value="F-box-like_dom_sf"/>
</dbReference>
<evidence type="ECO:0000259" key="2">
    <source>
        <dbReference type="Pfam" id="PF12937"/>
    </source>
</evidence>